<dbReference type="GO" id="GO:0044281">
    <property type="term" value="P:small molecule metabolic process"/>
    <property type="evidence" value="ECO:0007669"/>
    <property type="project" value="UniProtKB-ARBA"/>
</dbReference>
<reference evidence="5" key="1">
    <citation type="journal article" date="2014" name="Int. J. Syst. Evol. Microbiol.">
        <title>Complete genome sequence of Corynebacterium casei LMG S-19264T (=DSM 44701T), isolated from a smear-ripened cheese.</title>
        <authorList>
            <consortium name="US DOE Joint Genome Institute (JGI-PGF)"/>
            <person name="Walter F."/>
            <person name="Albersmeier A."/>
            <person name="Kalinowski J."/>
            <person name="Ruckert C."/>
        </authorList>
    </citation>
    <scope>NUCLEOTIDE SEQUENCE</scope>
    <source>
        <strain evidence="5">JCM 31311</strain>
    </source>
</reference>
<dbReference type="SUPFAM" id="SSF56784">
    <property type="entry name" value="HAD-like"/>
    <property type="match status" value="1"/>
</dbReference>
<evidence type="ECO:0000256" key="2">
    <source>
        <dbReference type="ARBA" id="ARBA00022723"/>
    </source>
</evidence>
<proteinExistence type="predicted"/>
<dbReference type="InterPro" id="IPR006439">
    <property type="entry name" value="HAD-SF_hydro_IA"/>
</dbReference>
<protein>
    <submittedName>
        <fullName evidence="5">Haloacid dehalogenase</fullName>
    </submittedName>
</protein>
<dbReference type="Gene3D" id="1.10.150.520">
    <property type="match status" value="1"/>
</dbReference>
<dbReference type="InterPro" id="IPR023214">
    <property type="entry name" value="HAD_sf"/>
</dbReference>
<accession>A0A918FID5</accession>
<dbReference type="Gene3D" id="3.40.50.1000">
    <property type="entry name" value="HAD superfamily/HAD-like"/>
    <property type="match status" value="1"/>
</dbReference>
<keyword evidence="6" id="KW-1185">Reference proteome</keyword>
<dbReference type="GO" id="GO:0016791">
    <property type="term" value="F:phosphatase activity"/>
    <property type="evidence" value="ECO:0007669"/>
    <property type="project" value="TreeGrafter"/>
</dbReference>
<dbReference type="Proteomes" id="UP000603865">
    <property type="component" value="Unassembled WGS sequence"/>
</dbReference>
<comment type="cofactor">
    <cofactor evidence="1">
        <name>Mg(2+)</name>
        <dbReference type="ChEBI" id="CHEBI:18420"/>
    </cofactor>
</comment>
<organism evidence="5 6">
    <name type="scientific">Deinococcus ruber</name>
    <dbReference type="NCBI Taxonomy" id="1848197"/>
    <lineage>
        <taxon>Bacteria</taxon>
        <taxon>Thermotogati</taxon>
        <taxon>Deinococcota</taxon>
        <taxon>Deinococci</taxon>
        <taxon>Deinococcales</taxon>
        <taxon>Deinococcaceae</taxon>
        <taxon>Deinococcus</taxon>
    </lineage>
</organism>
<comment type="caution">
    <text evidence="5">The sequence shown here is derived from an EMBL/GenBank/DDBJ whole genome shotgun (WGS) entry which is preliminary data.</text>
</comment>
<dbReference type="RefSeq" id="WP_189093754.1">
    <property type="nucleotide sequence ID" value="NZ_BMQL01000095.1"/>
</dbReference>
<dbReference type="Pfam" id="PF13419">
    <property type="entry name" value="HAD_2"/>
    <property type="match status" value="1"/>
</dbReference>
<evidence type="ECO:0000256" key="3">
    <source>
        <dbReference type="ARBA" id="ARBA00022801"/>
    </source>
</evidence>
<name>A0A918FID5_9DEIO</name>
<evidence type="ECO:0000313" key="6">
    <source>
        <dbReference type="Proteomes" id="UP000603865"/>
    </source>
</evidence>
<dbReference type="SFLD" id="SFLDS00003">
    <property type="entry name" value="Haloacid_Dehalogenase"/>
    <property type="match status" value="1"/>
</dbReference>
<reference evidence="5" key="2">
    <citation type="submission" date="2020-09" db="EMBL/GenBank/DDBJ databases">
        <authorList>
            <person name="Sun Q."/>
            <person name="Ohkuma M."/>
        </authorList>
    </citation>
    <scope>NUCLEOTIDE SEQUENCE</scope>
    <source>
        <strain evidence="5">JCM 31311</strain>
    </source>
</reference>
<gene>
    <name evidence="5" type="ORF">GCM10008957_55330</name>
</gene>
<sequence length="236" mass="27344">MVESDQLERLSGIILDLDDTIYLEAEYVVSGFQAVADALSNDPEERRHYGAWLLRTSLERKDSRTFNHLLDTFPVLSQRSQVAQMIQIYREHQPSLTLSPLWRETLEDWRQEGIFLGLISDGDLTGQQRKVEALGLTHFLDHIILTDQYGREHWKPARTAFEEMQERSGLQRRQLVYVGDNVLKDFVAPNQLGWRSVRFRSSGQVRGDLMPADRQFAAEAEATDLSSLRVLLEKWR</sequence>
<dbReference type="PANTHER" id="PTHR46470:SF2">
    <property type="entry name" value="GLYCERALDEHYDE 3-PHOSPHATE PHOSPHATASE"/>
    <property type="match status" value="1"/>
</dbReference>
<dbReference type="InterPro" id="IPR051400">
    <property type="entry name" value="HAD-like_hydrolase"/>
</dbReference>
<dbReference type="PANTHER" id="PTHR46470">
    <property type="entry name" value="N-ACYLNEURAMINATE-9-PHOSPHATASE"/>
    <property type="match status" value="1"/>
</dbReference>
<dbReference type="NCBIfam" id="TIGR01549">
    <property type="entry name" value="HAD-SF-IA-v1"/>
    <property type="match status" value="1"/>
</dbReference>
<keyword evidence="3" id="KW-0378">Hydrolase</keyword>
<dbReference type="SFLD" id="SFLDG01129">
    <property type="entry name" value="C1.5:_HAD__Beta-PGM__Phosphata"/>
    <property type="match status" value="1"/>
</dbReference>
<dbReference type="AlphaFoldDB" id="A0A918FID5"/>
<dbReference type="GO" id="GO:0046872">
    <property type="term" value="F:metal ion binding"/>
    <property type="evidence" value="ECO:0007669"/>
    <property type="project" value="UniProtKB-KW"/>
</dbReference>
<evidence type="ECO:0000256" key="4">
    <source>
        <dbReference type="ARBA" id="ARBA00022842"/>
    </source>
</evidence>
<evidence type="ECO:0000313" key="5">
    <source>
        <dbReference type="EMBL" id="GGR39412.1"/>
    </source>
</evidence>
<keyword evidence="2" id="KW-0479">Metal-binding</keyword>
<evidence type="ECO:0000256" key="1">
    <source>
        <dbReference type="ARBA" id="ARBA00001946"/>
    </source>
</evidence>
<dbReference type="InterPro" id="IPR041492">
    <property type="entry name" value="HAD_2"/>
</dbReference>
<dbReference type="InterPro" id="IPR036412">
    <property type="entry name" value="HAD-like_sf"/>
</dbReference>
<keyword evidence="4" id="KW-0460">Magnesium</keyword>
<dbReference type="EMBL" id="BMQL01000095">
    <property type="protein sequence ID" value="GGR39412.1"/>
    <property type="molecule type" value="Genomic_DNA"/>
</dbReference>